<reference evidence="1" key="1">
    <citation type="journal article" date="2020" name="mSystems">
        <title>Genome- and Community-Level Interaction Insights into Carbon Utilization and Element Cycling Functions of Hydrothermarchaeota in Hydrothermal Sediment.</title>
        <authorList>
            <person name="Zhou Z."/>
            <person name="Liu Y."/>
            <person name="Xu W."/>
            <person name="Pan J."/>
            <person name="Luo Z.H."/>
            <person name="Li M."/>
        </authorList>
    </citation>
    <scope>NUCLEOTIDE SEQUENCE [LARGE SCALE GENOMIC DNA]</scope>
    <source>
        <strain evidence="1">HyVt-483</strain>
    </source>
</reference>
<dbReference type="Proteomes" id="UP000886043">
    <property type="component" value="Unassembled WGS sequence"/>
</dbReference>
<comment type="caution">
    <text evidence="1">The sequence shown here is derived from an EMBL/GenBank/DDBJ whole genome shotgun (WGS) entry which is preliminary data.</text>
</comment>
<accession>A0A7C3GH97</accession>
<gene>
    <name evidence="1" type="ORF">ENJ40_05730</name>
</gene>
<dbReference type="EMBL" id="DRMH01000076">
    <property type="protein sequence ID" value="HFC97939.1"/>
    <property type="molecule type" value="Genomic_DNA"/>
</dbReference>
<organism evidence="1">
    <name type="scientific">Thermosulfurimonas dismutans</name>
    <dbReference type="NCBI Taxonomy" id="999894"/>
    <lineage>
        <taxon>Bacteria</taxon>
        <taxon>Pseudomonadati</taxon>
        <taxon>Thermodesulfobacteriota</taxon>
        <taxon>Thermodesulfobacteria</taxon>
        <taxon>Thermodesulfobacteriales</taxon>
        <taxon>Thermodesulfobacteriaceae</taxon>
        <taxon>Thermosulfurimonas</taxon>
    </lineage>
</organism>
<protein>
    <submittedName>
        <fullName evidence="1">Uncharacterized protein</fullName>
    </submittedName>
</protein>
<evidence type="ECO:0000313" key="1">
    <source>
        <dbReference type="EMBL" id="HFC97939.1"/>
    </source>
</evidence>
<proteinExistence type="predicted"/>
<dbReference type="PROSITE" id="PS51257">
    <property type="entry name" value="PROKAR_LIPOPROTEIN"/>
    <property type="match status" value="1"/>
</dbReference>
<sequence>MTGRRSVCGSGIWPCVLYRLGFILLLGLLSACGVHSGAVLRESSLNFNQALQRALSEQMLLNLVRLRYGEPPVFLQVTSISTQFSFSGNAGAGAEINEAYPDSYSLNLGFSYAARPTFTFVPLQGEEFAKRLLSPIRLGHLLLLLNSGWRADRVLRLCVQRLNDIPNAPTASGPTPIEVPRFRRFLRVSRDFEALRRRGYLRFLYLEKGGSPFPALRISSAARELPEYAELLRLLKLEPAPYYRLVGPEGPPAPNVLRVETRSLIGVLFYLSQGVEVPEEDLRAGRAARTLKASGVPFNWSEVLGDLFRVSSSATLPRRALLAVRYRGRWFYIADQDRNSKTTFILLQQLFALEASKGKGISPLLTLPVAQ</sequence>
<name>A0A7C3GH97_9BACT</name>
<dbReference type="AlphaFoldDB" id="A0A7C3GH97"/>